<keyword evidence="1" id="KW-0479">Metal-binding</keyword>
<dbReference type="VEuPathDB" id="FungiDB:BO97DRAFT_423559"/>
<reference evidence="3 4" key="1">
    <citation type="submission" date="2018-02" db="EMBL/GenBank/DDBJ databases">
        <title>The genomes of Aspergillus section Nigri reveals drivers in fungal speciation.</title>
        <authorList>
            <consortium name="DOE Joint Genome Institute"/>
            <person name="Vesth T.C."/>
            <person name="Nybo J."/>
            <person name="Theobald S."/>
            <person name="Brandl J."/>
            <person name="Frisvad J.C."/>
            <person name="Nielsen K.F."/>
            <person name="Lyhne E.K."/>
            <person name="Kogle M.E."/>
            <person name="Kuo A."/>
            <person name="Riley R."/>
            <person name="Clum A."/>
            <person name="Nolan M."/>
            <person name="Lipzen A."/>
            <person name="Salamov A."/>
            <person name="Henrissat B."/>
            <person name="Wiebenga A."/>
            <person name="De vries R.P."/>
            <person name="Grigoriev I.V."/>
            <person name="Mortensen U.H."/>
            <person name="Andersen M.R."/>
            <person name="Baker S.E."/>
        </authorList>
    </citation>
    <scope>NUCLEOTIDE SEQUENCE [LARGE SCALE GENOMIC DNA]</scope>
    <source>
        <strain evidence="3 4">CBS 101889</strain>
    </source>
</reference>
<dbReference type="PANTHER" id="PTHR35391:SF7">
    <property type="entry name" value="C2H2-TYPE DOMAIN-CONTAINING PROTEIN"/>
    <property type="match status" value="1"/>
</dbReference>
<proteinExistence type="predicted"/>
<dbReference type="PANTHER" id="PTHR35391">
    <property type="entry name" value="C2H2-TYPE DOMAIN-CONTAINING PROTEIN-RELATED"/>
    <property type="match status" value="1"/>
</dbReference>
<keyword evidence="1" id="KW-0862">Zinc</keyword>
<evidence type="ECO:0000259" key="2">
    <source>
        <dbReference type="PROSITE" id="PS50157"/>
    </source>
</evidence>
<sequence>MPSLQPRAGGPDTDSPLEGLSNLRLLDWMMIRRNYLVRMADNLGIEIPLGGPNTASLLDQVLRCKQLEEDMHDIEPRTGLMGFFCYDVQQFATDFVGEFNFDYPASKLSRLRTCPITQWELSRDLADLEEHQREFMWRCESFPTAKDDLEPLTVEKGRFFQVPPSVLNKLDKLSQEFRGDALRGLQEKYPLAKSFVHEAIVERMFDIWRLLTWRQRGNHLGDSTRKPGIPQAAPAPTTTLLPPPPKFPAVAKEVLCPYCSDMIPVSICRTVPWKSHILHDFRPYVCIKWDTCKKAFVSAENWEKHMLNHTQYWGCDEQACQGFSIPLWGYRDRIEEHCRVVHGWADLPPPSLNERPAAKLEYNECPLCQEPFPENGDSAQIKWHIAGHL</sequence>
<accession>A0A395HZJ0</accession>
<evidence type="ECO:0000256" key="1">
    <source>
        <dbReference type="PROSITE-ProRule" id="PRU00042"/>
    </source>
</evidence>
<dbReference type="RefSeq" id="XP_025552505.1">
    <property type="nucleotide sequence ID" value="XM_025696894.1"/>
</dbReference>
<gene>
    <name evidence="3" type="ORF">BO97DRAFT_423559</name>
</gene>
<dbReference type="OrthoDB" id="20872at2759"/>
<organism evidence="3 4">
    <name type="scientific">Aspergillus homomorphus (strain CBS 101889)</name>
    <dbReference type="NCBI Taxonomy" id="1450537"/>
    <lineage>
        <taxon>Eukaryota</taxon>
        <taxon>Fungi</taxon>
        <taxon>Dikarya</taxon>
        <taxon>Ascomycota</taxon>
        <taxon>Pezizomycotina</taxon>
        <taxon>Eurotiomycetes</taxon>
        <taxon>Eurotiomycetidae</taxon>
        <taxon>Eurotiales</taxon>
        <taxon>Aspergillaceae</taxon>
        <taxon>Aspergillus</taxon>
        <taxon>Aspergillus subgen. Circumdati</taxon>
    </lineage>
</organism>
<name>A0A395HZJ0_ASPHC</name>
<dbReference type="AlphaFoldDB" id="A0A395HZJ0"/>
<dbReference type="Gene3D" id="3.30.160.60">
    <property type="entry name" value="Classic Zinc Finger"/>
    <property type="match status" value="1"/>
</dbReference>
<dbReference type="Proteomes" id="UP000248961">
    <property type="component" value="Unassembled WGS sequence"/>
</dbReference>
<dbReference type="GeneID" id="37201183"/>
<keyword evidence="1" id="KW-0863">Zinc-finger</keyword>
<evidence type="ECO:0000313" key="4">
    <source>
        <dbReference type="Proteomes" id="UP000248961"/>
    </source>
</evidence>
<dbReference type="STRING" id="1450537.A0A395HZJ0"/>
<feature type="domain" description="C2H2-type" evidence="2">
    <location>
        <begin position="284"/>
        <end position="310"/>
    </location>
</feature>
<dbReference type="GO" id="GO:0008270">
    <property type="term" value="F:zinc ion binding"/>
    <property type="evidence" value="ECO:0007669"/>
    <property type="project" value="UniProtKB-KW"/>
</dbReference>
<dbReference type="InterPro" id="IPR013087">
    <property type="entry name" value="Znf_C2H2_type"/>
</dbReference>
<dbReference type="PROSITE" id="PS50157">
    <property type="entry name" value="ZINC_FINGER_C2H2_2"/>
    <property type="match status" value="1"/>
</dbReference>
<dbReference type="EMBL" id="KZ824279">
    <property type="protein sequence ID" value="RAL13351.1"/>
    <property type="molecule type" value="Genomic_DNA"/>
</dbReference>
<keyword evidence="4" id="KW-1185">Reference proteome</keyword>
<protein>
    <recommendedName>
        <fullName evidence="2">C2H2-type domain-containing protein</fullName>
    </recommendedName>
</protein>
<evidence type="ECO:0000313" key="3">
    <source>
        <dbReference type="EMBL" id="RAL13351.1"/>
    </source>
</evidence>